<feature type="region of interest" description="Disordered" evidence="9">
    <location>
        <begin position="708"/>
        <end position="732"/>
    </location>
</feature>
<dbReference type="PANTHER" id="PTHR33650">
    <property type="entry name" value="CHLOROPLAST ENVELOPE MEMBRANE PROTEIN-RELATED"/>
    <property type="match status" value="1"/>
</dbReference>
<keyword evidence="12" id="KW-1185">Reference proteome</keyword>
<evidence type="ECO:0000313" key="11">
    <source>
        <dbReference type="EMBL" id="KAK4382847.1"/>
    </source>
</evidence>
<organism evidence="11 12">
    <name type="scientific">Sesamum angolense</name>
    <dbReference type="NCBI Taxonomy" id="2727404"/>
    <lineage>
        <taxon>Eukaryota</taxon>
        <taxon>Viridiplantae</taxon>
        <taxon>Streptophyta</taxon>
        <taxon>Embryophyta</taxon>
        <taxon>Tracheophyta</taxon>
        <taxon>Spermatophyta</taxon>
        <taxon>Magnoliopsida</taxon>
        <taxon>eudicotyledons</taxon>
        <taxon>Gunneridae</taxon>
        <taxon>Pentapetalae</taxon>
        <taxon>asterids</taxon>
        <taxon>lamiids</taxon>
        <taxon>Lamiales</taxon>
        <taxon>Pedaliaceae</taxon>
        <taxon>Sesamum</taxon>
    </lineage>
</organism>
<evidence type="ECO:0000256" key="6">
    <source>
        <dbReference type="ARBA" id="ARBA00023065"/>
    </source>
</evidence>
<dbReference type="EMBL" id="JACGWL010000638">
    <property type="protein sequence ID" value="KAK4382847.1"/>
    <property type="molecule type" value="Genomic_DNA"/>
</dbReference>
<dbReference type="CDD" id="cd21134">
    <property type="entry name" value="YTH"/>
    <property type="match status" value="1"/>
</dbReference>
<evidence type="ECO:0000256" key="7">
    <source>
        <dbReference type="ARBA" id="ARBA00023136"/>
    </source>
</evidence>
<keyword evidence="3" id="KW-0812">Transmembrane</keyword>
<comment type="similarity">
    <text evidence="8">Belongs to the CemA family.</text>
</comment>
<dbReference type="Pfam" id="PF04146">
    <property type="entry name" value="YTH"/>
    <property type="match status" value="1"/>
</dbReference>
<dbReference type="InterPro" id="IPR007275">
    <property type="entry name" value="YTH_domain"/>
</dbReference>
<keyword evidence="4" id="KW-0375">Hydrogen ion transport</keyword>
<feature type="domain" description="YTH" evidence="10">
    <location>
        <begin position="686"/>
        <end position="828"/>
    </location>
</feature>
<dbReference type="PANTHER" id="PTHR33650:SF1">
    <property type="entry name" value="CHLOROPLAST ENVELOPE MEMBRANE PROTEIN"/>
    <property type="match status" value="1"/>
</dbReference>
<dbReference type="GO" id="GO:1902600">
    <property type="term" value="P:proton transmembrane transport"/>
    <property type="evidence" value="ECO:0007669"/>
    <property type="project" value="UniProtKB-KW"/>
</dbReference>
<protein>
    <submittedName>
        <fullName evidence="11">YTH domain-containing protein ECT2</fullName>
    </submittedName>
</protein>
<dbReference type="AlphaFoldDB" id="A0AAE1T7Y9"/>
<gene>
    <name evidence="11" type="ORF">Sango_2833400</name>
</gene>
<dbReference type="PROSITE" id="PS50882">
    <property type="entry name" value="YTH"/>
    <property type="match status" value="1"/>
</dbReference>
<reference evidence="11" key="1">
    <citation type="submission" date="2020-06" db="EMBL/GenBank/DDBJ databases">
        <authorList>
            <person name="Li T."/>
            <person name="Hu X."/>
            <person name="Zhang T."/>
            <person name="Song X."/>
            <person name="Zhang H."/>
            <person name="Dai N."/>
            <person name="Sheng W."/>
            <person name="Hou X."/>
            <person name="Wei L."/>
        </authorList>
    </citation>
    <scope>NUCLEOTIDE SEQUENCE</scope>
    <source>
        <strain evidence="11">K16</strain>
        <tissue evidence="11">Leaf</tissue>
    </source>
</reference>
<feature type="region of interest" description="Disordered" evidence="9">
    <location>
        <begin position="417"/>
        <end position="436"/>
    </location>
</feature>
<accession>A0AAE1T7Y9</accession>
<comment type="subcellular location">
    <subcellularLocation>
        <location evidence="1">Membrane</location>
        <topology evidence="1">Multi-pass membrane protein</topology>
    </subcellularLocation>
</comment>
<evidence type="ECO:0000256" key="8">
    <source>
        <dbReference type="ARBA" id="ARBA00043980"/>
    </source>
</evidence>
<evidence type="ECO:0000259" key="10">
    <source>
        <dbReference type="PROSITE" id="PS50882"/>
    </source>
</evidence>
<dbReference type="Pfam" id="PF03040">
    <property type="entry name" value="CemA"/>
    <property type="match status" value="1"/>
</dbReference>
<comment type="caution">
    <text evidence="11">The sequence shown here is derived from an EMBL/GenBank/DDBJ whole genome shotgun (WGS) entry which is preliminary data.</text>
</comment>
<evidence type="ECO:0000256" key="4">
    <source>
        <dbReference type="ARBA" id="ARBA00022781"/>
    </source>
</evidence>
<evidence type="ECO:0000313" key="12">
    <source>
        <dbReference type="Proteomes" id="UP001289374"/>
    </source>
</evidence>
<reference evidence="11" key="2">
    <citation type="journal article" date="2024" name="Plant">
        <title>Genomic evolution and insights into agronomic trait innovations of Sesamum species.</title>
        <authorList>
            <person name="Miao H."/>
            <person name="Wang L."/>
            <person name="Qu L."/>
            <person name="Liu H."/>
            <person name="Sun Y."/>
            <person name="Le M."/>
            <person name="Wang Q."/>
            <person name="Wei S."/>
            <person name="Zheng Y."/>
            <person name="Lin W."/>
            <person name="Duan Y."/>
            <person name="Cao H."/>
            <person name="Xiong S."/>
            <person name="Wang X."/>
            <person name="Wei L."/>
            <person name="Li C."/>
            <person name="Ma Q."/>
            <person name="Ju M."/>
            <person name="Zhao R."/>
            <person name="Li G."/>
            <person name="Mu C."/>
            <person name="Tian Q."/>
            <person name="Mei H."/>
            <person name="Zhang T."/>
            <person name="Gao T."/>
            <person name="Zhang H."/>
        </authorList>
    </citation>
    <scope>NUCLEOTIDE SEQUENCE</scope>
    <source>
        <strain evidence="11">K16</strain>
    </source>
</reference>
<proteinExistence type="inferred from homology"/>
<keyword evidence="6" id="KW-0406">Ion transport</keyword>
<dbReference type="Proteomes" id="UP001289374">
    <property type="component" value="Unassembled WGS sequence"/>
</dbReference>
<evidence type="ECO:0000256" key="5">
    <source>
        <dbReference type="ARBA" id="ARBA00022989"/>
    </source>
</evidence>
<name>A0AAE1T7Y9_9LAMI</name>
<sequence length="967" mass="108498">MLAKKRGYGNCVSYCNASVQLSCRKRRCGGVVPYARRRPGKRRSWWWRFFFDEDGNWLGLKDDDMLDAVESERGSGDDELSENEKFEAWKRRVEAMVELRESQEDVKNEENRRWEDWLVDGKSDDVGNGGSWFENSNGAVGRPGNDVGEAFIELHSERGLVKSVGDLVLGREEDDILYEDQVLRYASLNSAKFLAVLVILPWTLDFLVHDYVLMPFLDRYVKTVPLAAQMLDVRRNQKLEMVKALNTEKARYRLEVEIGKSPPLSDEELYLELRNKAIELRDEWRLENRKAFANIWSDTVFGVTLFILLYFYQNQVALLKFTGYKLVNNVSDTGKAFLIILITDIFLGYHSESGWQTLLEVIFEHYGFEVDRAAITIFVCLVPVIIDACVKLWSVPCGTVANFVKRERIVSANPSPDAAISGAARNAKEQPATSETSGAFITSYPLNSATHQEQSYYYGGYNNGSGNWDEHSNYVNANNLHVIPPGAMYNDNSSLFFPPGYGFDSQMAYGQFPPLASPLSPIMFDGQLFSPHQMPVTPPYYPPVSPGPPPVTSALPAPQTELLPSGTSSQENLIDGATFGPASGYYVPFGSFGGGDLSGGSGVGFYKFPGDHGSSEPLPSHTSSLDASKFMSPLPTGNVYPQPTGILGSYEQNVAQGFGLRPNSSARQFGHGASYQSPTFYGYSQIRFATDRGGRREQDQETVSFSTNAIGMSSERNRGPRALRPKSKGFSSGIRDVESTSAFHVNASGQFCGVAEMVGPVDFENNADYWQQDRWSGQFPIKWHIIKDVPNSCFRHILLDNNDNKPVTHSRDSQEVKLEQGMQMLRTFHSHEAETSLLDDFNYYDEREKSLMERKAKQRASTNGNPRHRRIMNLQCLMLTSCTFSFSLFESGAIILQLPCSNNLYKPQNRWQLNEECRAKLDIIVGFRLLLVVKCEKSTLGSSSESLVPCVKSCPVLSSLQDFNRRF</sequence>
<evidence type="ECO:0000256" key="1">
    <source>
        <dbReference type="ARBA" id="ARBA00004141"/>
    </source>
</evidence>
<dbReference type="Gene3D" id="3.10.590.10">
    <property type="entry name" value="ph1033 like domains"/>
    <property type="match status" value="1"/>
</dbReference>
<evidence type="ECO:0000256" key="3">
    <source>
        <dbReference type="ARBA" id="ARBA00022692"/>
    </source>
</evidence>
<dbReference type="InterPro" id="IPR004282">
    <property type="entry name" value="CemA"/>
</dbReference>
<keyword evidence="2" id="KW-0813">Transport</keyword>
<keyword evidence="5" id="KW-1133">Transmembrane helix</keyword>
<evidence type="ECO:0000256" key="9">
    <source>
        <dbReference type="SAM" id="MobiDB-lite"/>
    </source>
</evidence>
<keyword evidence="7" id="KW-0472">Membrane</keyword>
<dbReference type="GO" id="GO:0003723">
    <property type="term" value="F:RNA binding"/>
    <property type="evidence" value="ECO:0007669"/>
    <property type="project" value="InterPro"/>
</dbReference>
<dbReference type="GO" id="GO:0016020">
    <property type="term" value="C:membrane"/>
    <property type="evidence" value="ECO:0007669"/>
    <property type="project" value="UniProtKB-SubCell"/>
</dbReference>
<evidence type="ECO:0000256" key="2">
    <source>
        <dbReference type="ARBA" id="ARBA00022448"/>
    </source>
</evidence>